<protein>
    <submittedName>
        <fullName evidence="2">Uncharacterized protein</fullName>
    </submittedName>
</protein>
<accession>S4NYG6</accession>
<proteinExistence type="predicted"/>
<keyword evidence="1" id="KW-0472">Membrane</keyword>
<reference evidence="2" key="1">
    <citation type="journal article" date="2013" name="BMC Genomics">
        <title>Unscrambling butterfly oogenesis.</title>
        <authorList>
            <person name="Carter J.M."/>
            <person name="Baker S.C."/>
            <person name="Pink R."/>
            <person name="Carter D.R."/>
            <person name="Collins A."/>
            <person name="Tomlin J."/>
            <person name="Gibbs M."/>
            <person name="Breuker C.J."/>
        </authorList>
    </citation>
    <scope>NUCLEOTIDE SEQUENCE</scope>
    <source>
        <tissue evidence="2">Ovary</tissue>
    </source>
</reference>
<sequence length="74" mass="8416">TSCLYKCVSICPIIRINHSVAMIQCRNRFGKDKNTDCVVAAPLLNVIILVYACLLPTPRCRNNTRKSVKHLRRC</sequence>
<reference evidence="2" key="2">
    <citation type="submission" date="2013-05" db="EMBL/GenBank/DDBJ databases">
        <authorList>
            <person name="Carter J.-M."/>
            <person name="Baker S.C."/>
            <person name="Pink R."/>
            <person name="Carter D.R.F."/>
            <person name="Collins A."/>
            <person name="Tomlin J."/>
            <person name="Gibbs M."/>
            <person name="Breuker C.J."/>
        </authorList>
    </citation>
    <scope>NUCLEOTIDE SEQUENCE</scope>
    <source>
        <tissue evidence="2">Ovary</tissue>
    </source>
</reference>
<feature type="transmembrane region" description="Helical" evidence="1">
    <location>
        <begin position="38"/>
        <end position="57"/>
    </location>
</feature>
<feature type="non-terminal residue" evidence="2">
    <location>
        <position position="1"/>
    </location>
</feature>
<name>S4NYG6_9NEOP</name>
<evidence type="ECO:0000256" key="1">
    <source>
        <dbReference type="SAM" id="Phobius"/>
    </source>
</evidence>
<dbReference type="AlphaFoldDB" id="S4NYG6"/>
<dbReference type="EMBL" id="GAIX01011787">
    <property type="protein sequence ID" value="JAA80773.1"/>
    <property type="molecule type" value="Transcribed_RNA"/>
</dbReference>
<keyword evidence="1" id="KW-1133">Transmembrane helix</keyword>
<organism evidence="2">
    <name type="scientific">Pararge aegeria</name>
    <name type="common">speckled wood butterfly</name>
    <dbReference type="NCBI Taxonomy" id="116150"/>
    <lineage>
        <taxon>Eukaryota</taxon>
        <taxon>Metazoa</taxon>
        <taxon>Ecdysozoa</taxon>
        <taxon>Arthropoda</taxon>
        <taxon>Hexapoda</taxon>
        <taxon>Insecta</taxon>
        <taxon>Pterygota</taxon>
        <taxon>Neoptera</taxon>
        <taxon>Endopterygota</taxon>
        <taxon>Lepidoptera</taxon>
        <taxon>Glossata</taxon>
        <taxon>Ditrysia</taxon>
        <taxon>Papilionoidea</taxon>
        <taxon>Nymphalidae</taxon>
        <taxon>Satyrinae</taxon>
        <taxon>Satyrini</taxon>
        <taxon>Parargina</taxon>
        <taxon>Pararge</taxon>
    </lineage>
</organism>
<evidence type="ECO:0000313" key="2">
    <source>
        <dbReference type="EMBL" id="JAA80773.1"/>
    </source>
</evidence>
<keyword evidence="1" id="KW-0812">Transmembrane</keyword>